<dbReference type="KEGG" id="haj:DU500_15330"/>
<dbReference type="EMBL" id="CP031150">
    <property type="protein sequence ID" value="AXG07690.1"/>
    <property type="molecule type" value="Genomic_DNA"/>
</dbReference>
<evidence type="ECO:0000313" key="14">
    <source>
        <dbReference type="EMBL" id="AXG07690.1"/>
    </source>
</evidence>
<dbReference type="EMBL" id="CP031148">
    <property type="protein sequence ID" value="AXG11109.1"/>
    <property type="molecule type" value="Genomic_DNA"/>
</dbReference>
<evidence type="ECO:0000259" key="12">
    <source>
        <dbReference type="Pfam" id="PF00483"/>
    </source>
</evidence>
<keyword evidence="6 14" id="KW-0808">Transferase</keyword>
<keyword evidence="7" id="KW-0548">Nucleotidyltransferase</keyword>
<dbReference type="PANTHER" id="PTHR43584:SF8">
    <property type="entry name" value="N-ACETYLMURAMATE ALPHA-1-PHOSPHATE URIDYLYLTRANSFERASE"/>
    <property type="match status" value="1"/>
</dbReference>
<dbReference type="EC" id="2.3.1.157" evidence="3"/>
<dbReference type="InterPro" id="IPR029044">
    <property type="entry name" value="Nucleotide-diphossugar_trans"/>
</dbReference>
<evidence type="ECO:0000256" key="2">
    <source>
        <dbReference type="ARBA" id="ARBA00005208"/>
    </source>
</evidence>
<feature type="domain" description="Nucleotidyl transferase" evidence="12">
    <location>
        <begin position="6"/>
        <end position="218"/>
    </location>
</feature>
<evidence type="ECO:0000256" key="11">
    <source>
        <dbReference type="ARBA" id="ARBA00048493"/>
    </source>
</evidence>
<evidence type="ECO:0000256" key="10">
    <source>
        <dbReference type="ARBA" id="ARBA00048247"/>
    </source>
</evidence>
<comment type="pathway">
    <text evidence="2">Nucleotide-sugar biosynthesis; UDP-N-acetyl-alpha-D-glucosamine biosynthesis; UDP-N-acetyl-alpha-D-glucosamine from N-acetyl-alpha-D-glucosamine 1-phosphate: step 1/1.</text>
</comment>
<protein>
    <recommendedName>
        <fullName evidence="5">Bifunctional protein GlmU</fullName>
        <ecNumber evidence="3">2.3.1.157</ecNumber>
        <ecNumber evidence="4">2.7.7.23</ecNumber>
    </recommendedName>
</protein>
<dbReference type="KEGG" id="haq:DU484_15310"/>
<evidence type="ECO:0000313" key="17">
    <source>
        <dbReference type="Proteomes" id="UP000253273"/>
    </source>
</evidence>
<gene>
    <name evidence="15" type="ORF">DU484_15310</name>
    <name evidence="14" type="ORF">DU500_15330</name>
</gene>
<dbReference type="GO" id="GO:0003977">
    <property type="term" value="F:UDP-N-acetylglucosamine diphosphorylase activity"/>
    <property type="evidence" value="ECO:0007669"/>
    <property type="project" value="UniProtKB-EC"/>
</dbReference>
<dbReference type="GeneID" id="37288374"/>
<dbReference type="InterPro" id="IPR056729">
    <property type="entry name" value="GMPPB_C"/>
</dbReference>
<evidence type="ECO:0000256" key="3">
    <source>
        <dbReference type="ARBA" id="ARBA00012225"/>
    </source>
</evidence>
<comment type="pathway">
    <text evidence="1">Nucleotide-sugar biosynthesis; UDP-N-acetyl-alpha-D-glucosamine biosynthesis; N-acetyl-alpha-D-glucosamine 1-phosphate from alpha-D-glucosamine 6-phosphate (route II): step 2/2.</text>
</comment>
<dbReference type="Pfam" id="PF25087">
    <property type="entry name" value="GMPPB_C"/>
    <property type="match status" value="1"/>
</dbReference>
<feature type="domain" description="Mannose-1-phosphate guanyltransferase C-terminal" evidence="13">
    <location>
        <begin position="264"/>
        <end position="334"/>
    </location>
</feature>
<reference evidence="15 16" key="1">
    <citation type="submission" date="2018-07" db="EMBL/GenBank/DDBJ databases">
        <title>Genome sequences of Haloplanus sp. CBA1112.</title>
        <authorList>
            <person name="Kim Y.B."/>
            <person name="Roh S.W."/>
        </authorList>
    </citation>
    <scope>NUCLEOTIDE SEQUENCE [LARGE SCALE GENOMIC DNA]</scope>
    <source>
        <strain evidence="15 16">CBA1112</strain>
    </source>
</reference>
<keyword evidence="17" id="KW-1185">Reference proteome</keyword>
<proteinExistence type="predicted"/>
<dbReference type="GO" id="GO:0019134">
    <property type="term" value="F:glucosamine-1-phosphate N-acetyltransferase activity"/>
    <property type="evidence" value="ECO:0007669"/>
    <property type="project" value="UniProtKB-EC"/>
</dbReference>
<dbReference type="RefSeq" id="WP_114586812.1">
    <property type="nucleotide sequence ID" value="NZ_CP031148.1"/>
</dbReference>
<sequence>MRLDSAVVLAAGEGTRLRPLTKHRPKPLLPAANRPILSYVLDALIDAGVDDLHLVVGYQRDRVQDYVGPTYRGRTVTYHVQEKQLGTGHAVLQARDAIDADFLVVNGDEVVTAGMVESVMDAHSATDAATLGVVESDRAAEYGAVSLDGDRIVELVERPDDDSYRLLNAGIYACGPSLFADIESTGRRAGELYLTDAIADQIRGGNAVRGVRVEGLWSTATYPWDLLTVARDLLAIGHVDEPERSRGVYVDETASVHDDATLRAPVVVGPDAAIGPGAVVGPDTALGRNTTVDAGAVVEGSVLDIDTRVGANATVVDAVTGQGVTVGPGATIPGGEADVRVGTTVHEGRRLGCIAADRATVGGGATVAPGTLIGPDARVATGAYADGVVPESAEVRR</sequence>
<dbReference type="Proteomes" id="UP000253273">
    <property type="component" value="Chromosome"/>
</dbReference>
<dbReference type="EC" id="2.7.7.23" evidence="4"/>
<dbReference type="SUPFAM" id="SSF51161">
    <property type="entry name" value="Trimeric LpxA-like enzymes"/>
    <property type="match status" value="1"/>
</dbReference>
<evidence type="ECO:0000256" key="5">
    <source>
        <dbReference type="ARBA" id="ARBA00013414"/>
    </source>
</evidence>
<dbReference type="InterPro" id="IPR011004">
    <property type="entry name" value="Trimer_LpxA-like_sf"/>
</dbReference>
<accession>A0A345E668</accession>
<dbReference type="PANTHER" id="PTHR43584">
    <property type="entry name" value="NUCLEOTIDYL TRANSFERASE"/>
    <property type="match status" value="1"/>
</dbReference>
<comment type="catalytic activity">
    <reaction evidence="11">
        <text>N-acetyl-alpha-D-glucosamine 1-phosphate + UTP + H(+) = UDP-N-acetyl-alpha-D-glucosamine + diphosphate</text>
        <dbReference type="Rhea" id="RHEA:13509"/>
        <dbReference type="ChEBI" id="CHEBI:15378"/>
        <dbReference type="ChEBI" id="CHEBI:33019"/>
        <dbReference type="ChEBI" id="CHEBI:46398"/>
        <dbReference type="ChEBI" id="CHEBI:57705"/>
        <dbReference type="ChEBI" id="CHEBI:57776"/>
        <dbReference type="EC" id="2.7.7.23"/>
    </reaction>
</comment>
<evidence type="ECO:0000256" key="9">
    <source>
        <dbReference type="ARBA" id="ARBA00023315"/>
    </source>
</evidence>
<keyword evidence="8" id="KW-0511">Multifunctional enzyme</keyword>
<comment type="catalytic activity">
    <reaction evidence="10">
        <text>alpha-D-glucosamine 1-phosphate + acetyl-CoA = N-acetyl-alpha-D-glucosamine 1-phosphate + CoA + H(+)</text>
        <dbReference type="Rhea" id="RHEA:13725"/>
        <dbReference type="ChEBI" id="CHEBI:15378"/>
        <dbReference type="ChEBI" id="CHEBI:57287"/>
        <dbReference type="ChEBI" id="CHEBI:57288"/>
        <dbReference type="ChEBI" id="CHEBI:57776"/>
        <dbReference type="ChEBI" id="CHEBI:58516"/>
        <dbReference type="EC" id="2.3.1.157"/>
    </reaction>
</comment>
<dbReference type="InterPro" id="IPR005835">
    <property type="entry name" value="NTP_transferase_dom"/>
</dbReference>
<evidence type="ECO:0000256" key="1">
    <source>
        <dbReference type="ARBA" id="ARBA00005166"/>
    </source>
</evidence>
<evidence type="ECO:0000256" key="4">
    <source>
        <dbReference type="ARBA" id="ARBA00012457"/>
    </source>
</evidence>
<reference evidence="14 17" key="2">
    <citation type="submission" date="2018-07" db="EMBL/GenBank/DDBJ databases">
        <title>Genome sequences of Haloplanus sp. CBA1113.</title>
        <authorList>
            <person name="Kim Y.B."/>
            <person name="Roh S.W."/>
        </authorList>
    </citation>
    <scope>NUCLEOTIDE SEQUENCE [LARGE SCALE GENOMIC DNA]</scope>
    <source>
        <strain evidence="14 17">CBA1113</strain>
    </source>
</reference>
<dbReference type="SUPFAM" id="SSF53448">
    <property type="entry name" value="Nucleotide-diphospho-sugar transferases"/>
    <property type="match status" value="1"/>
</dbReference>
<dbReference type="AlphaFoldDB" id="A0A345E668"/>
<evidence type="ECO:0000259" key="13">
    <source>
        <dbReference type="Pfam" id="PF25087"/>
    </source>
</evidence>
<dbReference type="Pfam" id="PF00483">
    <property type="entry name" value="NTP_transferase"/>
    <property type="match status" value="1"/>
</dbReference>
<evidence type="ECO:0000313" key="15">
    <source>
        <dbReference type="EMBL" id="AXG11109.1"/>
    </source>
</evidence>
<evidence type="ECO:0000256" key="7">
    <source>
        <dbReference type="ARBA" id="ARBA00022695"/>
    </source>
</evidence>
<keyword evidence="9" id="KW-0012">Acyltransferase</keyword>
<accession>A0A345EFY7</accession>
<dbReference type="Gene3D" id="2.160.10.10">
    <property type="entry name" value="Hexapeptide repeat proteins"/>
    <property type="match status" value="1"/>
</dbReference>
<dbReference type="CDD" id="cd04181">
    <property type="entry name" value="NTP_transferase"/>
    <property type="match status" value="1"/>
</dbReference>
<evidence type="ECO:0000313" key="16">
    <source>
        <dbReference type="Proteomes" id="UP000252985"/>
    </source>
</evidence>
<organism evidence="14 17">
    <name type="scientific">Haloplanus rubicundus</name>
    <dbReference type="NCBI Taxonomy" id="1547898"/>
    <lineage>
        <taxon>Archaea</taxon>
        <taxon>Methanobacteriati</taxon>
        <taxon>Methanobacteriota</taxon>
        <taxon>Stenosarchaea group</taxon>
        <taxon>Halobacteria</taxon>
        <taxon>Halobacteriales</taxon>
        <taxon>Haloferacaceae</taxon>
        <taxon>Haloplanus</taxon>
    </lineage>
</organism>
<evidence type="ECO:0000256" key="6">
    <source>
        <dbReference type="ARBA" id="ARBA00022679"/>
    </source>
</evidence>
<dbReference type="OrthoDB" id="15372at2157"/>
<dbReference type="Gene3D" id="3.90.550.10">
    <property type="entry name" value="Spore Coat Polysaccharide Biosynthesis Protein SpsA, Chain A"/>
    <property type="match status" value="1"/>
</dbReference>
<dbReference type="InterPro" id="IPR050065">
    <property type="entry name" value="GlmU-like"/>
</dbReference>
<evidence type="ECO:0000256" key="8">
    <source>
        <dbReference type="ARBA" id="ARBA00023268"/>
    </source>
</evidence>
<name>A0A345E668_9EURY</name>
<dbReference type="Proteomes" id="UP000252985">
    <property type="component" value="Chromosome"/>
</dbReference>